<reference evidence="8" key="3">
    <citation type="submission" date="2019-10" db="EMBL/GenBank/DDBJ databases">
        <title>Malate fermentation in French cider.</title>
        <authorList>
            <person name="Cousin F.J."/>
            <person name="Medina Fernandez S."/>
            <person name="Misery B."/>
            <person name="Laplace J.-M."/>
            <person name="Cretenet M."/>
        </authorList>
    </citation>
    <scope>NUCLEOTIDE SEQUENCE</scope>
    <source>
        <strain evidence="8">UCMA15129</strain>
    </source>
</reference>
<feature type="transmembrane region" description="Helical" evidence="6">
    <location>
        <begin position="42"/>
        <end position="61"/>
    </location>
</feature>
<protein>
    <submittedName>
        <fullName evidence="10">Cell wall teichoic acid glycosylation protein GtcA</fullName>
    </submittedName>
    <submittedName>
        <fullName evidence="8">GtrA family protein</fullName>
    </submittedName>
</protein>
<evidence type="ECO:0000313" key="8">
    <source>
        <dbReference type="EMBL" id="MDV7715177.1"/>
    </source>
</evidence>
<keyword evidence="3 6" id="KW-0812">Transmembrane</keyword>
<reference evidence="9 11" key="1">
    <citation type="journal article" date="2016" name="BMC Genomics">
        <title>Consensus pan-genome assembly of the specialised wine bacterium Oenococcus oeni.</title>
        <authorList>
            <person name="Sternes P.R."/>
            <person name="Borneman A.R."/>
        </authorList>
    </citation>
    <scope>NUCLEOTIDE SEQUENCE [LARGE SCALE GENOMIC DNA]</scope>
    <source>
        <strain evidence="9 11">AWRIB661</strain>
    </source>
</reference>
<dbReference type="Pfam" id="PF04138">
    <property type="entry name" value="GtrA_DPMS_TM"/>
    <property type="match status" value="1"/>
</dbReference>
<dbReference type="PANTHER" id="PTHR38459:SF5">
    <property type="entry name" value="CELL WALL TEICHOIC ACID GLYCOSYLATION PROTEIN GTCA"/>
    <property type="match status" value="1"/>
</dbReference>
<reference evidence="10 12" key="2">
    <citation type="submission" date="2018-08" db="EMBL/GenBank/DDBJ databases">
        <authorList>
            <person name="Lorentzen P. G. S. M."/>
        </authorList>
    </citation>
    <scope>NUCLEOTIDE SEQUENCE [LARGE SCALE GENOMIC DNA]</scope>
    <source>
        <strain evidence="10 12">CRBO_1381</strain>
    </source>
</reference>
<dbReference type="EMBL" id="WERV01000003">
    <property type="protein sequence ID" value="MDV7715177.1"/>
    <property type="molecule type" value="Genomic_DNA"/>
</dbReference>
<feature type="transmembrane region" description="Helical" evidence="6">
    <location>
        <begin position="15"/>
        <end position="36"/>
    </location>
</feature>
<proteinExistence type="inferred from homology"/>
<keyword evidence="4 6" id="KW-1133">Transmembrane helix</keyword>
<dbReference type="Proteomes" id="UP000294726">
    <property type="component" value="Chromosome"/>
</dbReference>
<keyword evidence="5 6" id="KW-0472">Membrane</keyword>
<organism evidence="9 11">
    <name type="scientific">Oenococcus oeni</name>
    <name type="common">Leuconostoc oenos</name>
    <dbReference type="NCBI Taxonomy" id="1247"/>
    <lineage>
        <taxon>Bacteria</taxon>
        <taxon>Bacillati</taxon>
        <taxon>Bacillota</taxon>
        <taxon>Bacilli</taxon>
        <taxon>Lactobacillales</taxon>
        <taxon>Lactobacillaceae</taxon>
        <taxon>Oenococcus</taxon>
    </lineage>
</organism>
<evidence type="ECO:0000256" key="1">
    <source>
        <dbReference type="ARBA" id="ARBA00004141"/>
    </source>
</evidence>
<evidence type="ECO:0000259" key="7">
    <source>
        <dbReference type="Pfam" id="PF04138"/>
    </source>
</evidence>
<dbReference type="GeneID" id="75065200"/>
<feature type="transmembrane region" description="Helical" evidence="6">
    <location>
        <begin position="116"/>
        <end position="134"/>
    </location>
</feature>
<comment type="similarity">
    <text evidence="2">Belongs to the GtrA family.</text>
</comment>
<dbReference type="InterPro" id="IPR051401">
    <property type="entry name" value="GtrA_CellWall_Glycosyl"/>
</dbReference>
<feature type="domain" description="GtrA/DPMS transmembrane" evidence="7">
    <location>
        <begin position="18"/>
        <end position="135"/>
    </location>
</feature>
<sequence>MLEKAKRYYQRKRSVVNYIIFGVSAFFISFLVFALLEQLTPMDWATANIVAWIAATIFSYYTNRSYVFNSHHEKFLSEAIEMARFFVGRGFTLIAEQLILWIGIQLLGMYSLTVKLIAQIVVITLNYLISKFIVFRKKEKHSSSEIKKSDR</sequence>
<comment type="subcellular location">
    <subcellularLocation>
        <location evidence="1">Membrane</location>
        <topology evidence="1">Multi-pass membrane protein</topology>
    </subcellularLocation>
</comment>
<dbReference type="AlphaFoldDB" id="A0A6N4A8P4"/>
<dbReference type="GO" id="GO:0000271">
    <property type="term" value="P:polysaccharide biosynthetic process"/>
    <property type="evidence" value="ECO:0007669"/>
    <property type="project" value="InterPro"/>
</dbReference>
<dbReference type="InterPro" id="IPR007267">
    <property type="entry name" value="GtrA_DPMS_TM"/>
</dbReference>
<gene>
    <name evidence="9" type="ORF">ATX59_01930</name>
    <name evidence="8" type="ORF">GA838_05305</name>
    <name evidence="10" type="ORF">OENI_0370</name>
</gene>
<dbReference type="Proteomes" id="UP001281024">
    <property type="component" value="Unassembled WGS sequence"/>
</dbReference>
<evidence type="ECO:0000313" key="12">
    <source>
        <dbReference type="Proteomes" id="UP000294726"/>
    </source>
</evidence>
<evidence type="ECO:0000313" key="10">
    <source>
        <dbReference type="EMBL" id="VDB97366.1"/>
    </source>
</evidence>
<evidence type="ECO:0000256" key="5">
    <source>
        <dbReference type="ARBA" id="ARBA00023136"/>
    </source>
</evidence>
<dbReference type="GO" id="GO:0005886">
    <property type="term" value="C:plasma membrane"/>
    <property type="evidence" value="ECO:0007669"/>
    <property type="project" value="TreeGrafter"/>
</dbReference>
<feature type="transmembrane region" description="Helical" evidence="6">
    <location>
        <begin position="82"/>
        <end position="104"/>
    </location>
</feature>
<dbReference type="EMBL" id="MLOK01000022">
    <property type="protein sequence ID" value="OIM21870.1"/>
    <property type="molecule type" value="Genomic_DNA"/>
</dbReference>
<dbReference type="RefSeq" id="WP_002818207.1">
    <property type="nucleotide sequence ID" value="NZ_CP014324.1"/>
</dbReference>
<dbReference type="Proteomes" id="UP000181728">
    <property type="component" value="Unassembled WGS sequence"/>
</dbReference>
<dbReference type="OMA" id="HNIAYVV"/>
<evidence type="ECO:0000256" key="3">
    <source>
        <dbReference type="ARBA" id="ARBA00022692"/>
    </source>
</evidence>
<evidence type="ECO:0000313" key="9">
    <source>
        <dbReference type="EMBL" id="OIM21870.1"/>
    </source>
</evidence>
<dbReference type="EMBL" id="LR031358">
    <property type="protein sequence ID" value="VDB97366.1"/>
    <property type="molecule type" value="Genomic_DNA"/>
</dbReference>
<dbReference type="PANTHER" id="PTHR38459">
    <property type="entry name" value="PROPHAGE BACTOPRENOL-LINKED GLUCOSE TRANSLOCASE HOMOLOG"/>
    <property type="match status" value="1"/>
</dbReference>
<evidence type="ECO:0000313" key="11">
    <source>
        <dbReference type="Proteomes" id="UP000181728"/>
    </source>
</evidence>
<evidence type="ECO:0000256" key="6">
    <source>
        <dbReference type="SAM" id="Phobius"/>
    </source>
</evidence>
<evidence type="ECO:0000256" key="4">
    <source>
        <dbReference type="ARBA" id="ARBA00022989"/>
    </source>
</evidence>
<evidence type="ECO:0000256" key="2">
    <source>
        <dbReference type="ARBA" id="ARBA00009399"/>
    </source>
</evidence>
<name>A0A6N4A8P4_OENOE</name>
<accession>A0A6N4A8P4</accession>